<dbReference type="OrthoDB" id="6114693at2759"/>
<evidence type="ECO:0000313" key="2">
    <source>
        <dbReference type="Proteomes" id="UP000275846"/>
    </source>
</evidence>
<dbReference type="STRING" id="70667.A0A183T3A3"/>
<sequence>MTEKSAIDDRQKYWSGITTSMEQASNVGGTCQPYQSIHQVSGKPLTLSDSVRDVNGGFSADNSAKVNRWHEHFEHLVNYDEQLITLSLSSALELHSSPAYAMTCDPLPEENSPILCDSRTRPNQARFRAVRGCADQIFTLRRILEFRHGYQQPSALSNSPLRSTPSIVLLYGCESWAVRAKVWRRLEVFDHRCLRVILRVKYTDYVSNEVVRARWNNIARISQAIKQRKLRWFGHVLGRPPHELSSNALDPAPLPTWRRRRGQLKTWLEMVRQYMEAVLGPSVFGVRRWRNEWAELSTSAAANSHVWRGTIRDIIEADKIRHDRSRKKYKYIVGLVF</sequence>
<dbReference type="Proteomes" id="UP000275846">
    <property type="component" value="Unassembled WGS sequence"/>
</dbReference>
<name>A0A183T3A3_SCHSO</name>
<dbReference type="PANTHER" id="PTHR47027:SF25">
    <property type="entry name" value="REVERSE TRANSCRIPTASE DOMAIN-CONTAINING PROTEIN"/>
    <property type="match status" value="1"/>
</dbReference>
<evidence type="ECO:0000313" key="1">
    <source>
        <dbReference type="EMBL" id="VDL97336.1"/>
    </source>
</evidence>
<reference evidence="1 2" key="2">
    <citation type="submission" date="2018-11" db="EMBL/GenBank/DDBJ databases">
        <authorList>
            <consortium name="Pathogen Informatics"/>
        </authorList>
    </citation>
    <scope>NUCLEOTIDE SEQUENCE [LARGE SCALE GENOMIC DNA]</scope>
    <source>
        <strain evidence="1 2">NST_G2</strain>
    </source>
</reference>
<protein>
    <submittedName>
        <fullName evidence="1 3">Uncharacterized protein</fullName>
    </submittedName>
</protein>
<accession>A0A183T3A3</accession>
<evidence type="ECO:0000313" key="3">
    <source>
        <dbReference type="WBParaSite" id="SSLN_0001137401-mRNA-1"/>
    </source>
</evidence>
<organism evidence="3">
    <name type="scientific">Schistocephalus solidus</name>
    <name type="common">Tapeworm</name>
    <dbReference type="NCBI Taxonomy" id="70667"/>
    <lineage>
        <taxon>Eukaryota</taxon>
        <taxon>Metazoa</taxon>
        <taxon>Spiralia</taxon>
        <taxon>Lophotrochozoa</taxon>
        <taxon>Platyhelminthes</taxon>
        <taxon>Cestoda</taxon>
        <taxon>Eucestoda</taxon>
        <taxon>Diphyllobothriidea</taxon>
        <taxon>Diphyllobothriidae</taxon>
        <taxon>Schistocephalus</taxon>
    </lineage>
</organism>
<dbReference type="AlphaFoldDB" id="A0A183T3A3"/>
<reference evidence="3" key="1">
    <citation type="submission" date="2016-06" db="UniProtKB">
        <authorList>
            <consortium name="WormBaseParasite"/>
        </authorList>
    </citation>
    <scope>IDENTIFICATION</scope>
</reference>
<proteinExistence type="predicted"/>
<dbReference type="WBParaSite" id="SSLN_0001137401-mRNA-1">
    <property type="protein sequence ID" value="SSLN_0001137401-mRNA-1"/>
    <property type="gene ID" value="SSLN_0001137401"/>
</dbReference>
<dbReference type="EMBL" id="UYSU01036191">
    <property type="protein sequence ID" value="VDL97336.1"/>
    <property type="molecule type" value="Genomic_DNA"/>
</dbReference>
<gene>
    <name evidence="1" type="ORF">SSLN_LOCUS10951</name>
</gene>
<dbReference type="PANTHER" id="PTHR47027">
    <property type="entry name" value="REVERSE TRANSCRIPTASE DOMAIN-CONTAINING PROTEIN"/>
    <property type="match status" value="1"/>
</dbReference>
<keyword evidence="2" id="KW-1185">Reference proteome</keyword>